<dbReference type="AlphaFoldDB" id="A0A9D2DK92"/>
<organism evidence="1 2">
    <name type="scientific">Candidatus Olsenella stercoravium</name>
    <dbReference type="NCBI Taxonomy" id="2838713"/>
    <lineage>
        <taxon>Bacteria</taxon>
        <taxon>Bacillati</taxon>
        <taxon>Actinomycetota</taxon>
        <taxon>Coriobacteriia</taxon>
        <taxon>Coriobacteriales</taxon>
        <taxon>Atopobiaceae</taxon>
        <taxon>Olsenella</taxon>
    </lineage>
</organism>
<gene>
    <name evidence="1" type="ORF">IAA22_06510</name>
</gene>
<sequence>MDNRLLLGFASAQELWRFVGERVAQRNAPSSTQRPLLIRILFERGAGIDLTDVPFRTRLTKVPGTVDAGLVETAIEHLPPLASGMDLCVSRQRGRRSFQGATCHLMSGSYPEGSFCQLDEGVLVTGPELTFLQMARVLDDDLLVAYGYEICGYFARTSAEHGFCSCPALTSTSKIKDYLDRLARLRGNCGEGMPWGYARALRALRYVRDGAASPEEAVTSMVLTLPGARGGYGLPPARLNAAVRLSAAAAELFGIEEFVCDMSWDGHGLVAEFQGGQHKQRTRRSYDSRKGNVLGADGWTIVEVDRGMFERASLMDEVAKSISAGLGIRWRQPGASRATRQLRLRNKLLRYLDER</sequence>
<reference evidence="1" key="2">
    <citation type="submission" date="2021-04" db="EMBL/GenBank/DDBJ databases">
        <authorList>
            <person name="Gilroy R."/>
        </authorList>
    </citation>
    <scope>NUCLEOTIDE SEQUENCE</scope>
    <source>
        <strain evidence="1">ChiHecolR3B27-1887</strain>
    </source>
</reference>
<comment type="caution">
    <text evidence="1">The sequence shown here is derived from an EMBL/GenBank/DDBJ whole genome shotgun (WGS) entry which is preliminary data.</text>
</comment>
<accession>A0A9D2DK92</accession>
<reference evidence="1" key="1">
    <citation type="journal article" date="2021" name="PeerJ">
        <title>Extensive microbial diversity within the chicken gut microbiome revealed by metagenomics and culture.</title>
        <authorList>
            <person name="Gilroy R."/>
            <person name="Ravi A."/>
            <person name="Getino M."/>
            <person name="Pursley I."/>
            <person name="Horton D.L."/>
            <person name="Alikhan N.F."/>
            <person name="Baker D."/>
            <person name="Gharbi K."/>
            <person name="Hall N."/>
            <person name="Watson M."/>
            <person name="Adriaenssens E.M."/>
            <person name="Foster-Nyarko E."/>
            <person name="Jarju S."/>
            <person name="Secka A."/>
            <person name="Antonio M."/>
            <person name="Oren A."/>
            <person name="Chaudhuri R.R."/>
            <person name="La Ragione R."/>
            <person name="Hildebrand F."/>
            <person name="Pallen M.J."/>
        </authorList>
    </citation>
    <scope>NUCLEOTIDE SEQUENCE</scope>
    <source>
        <strain evidence="1">ChiHecolR3B27-1887</strain>
    </source>
</reference>
<evidence type="ECO:0000313" key="1">
    <source>
        <dbReference type="EMBL" id="HIZ18741.1"/>
    </source>
</evidence>
<dbReference type="Proteomes" id="UP000824029">
    <property type="component" value="Unassembled WGS sequence"/>
</dbReference>
<dbReference type="EMBL" id="DXBZ01000127">
    <property type="protein sequence ID" value="HIZ18741.1"/>
    <property type="molecule type" value="Genomic_DNA"/>
</dbReference>
<evidence type="ECO:0000313" key="2">
    <source>
        <dbReference type="Proteomes" id="UP000824029"/>
    </source>
</evidence>
<name>A0A9D2DK92_9ACTN</name>
<evidence type="ECO:0008006" key="3">
    <source>
        <dbReference type="Google" id="ProtNLM"/>
    </source>
</evidence>
<proteinExistence type="predicted"/>
<protein>
    <recommendedName>
        <fullName evidence="3">DUF559 domain-containing protein</fullName>
    </recommendedName>
</protein>